<evidence type="ECO:0000256" key="2">
    <source>
        <dbReference type="SAM" id="SignalP"/>
    </source>
</evidence>
<sequence length="427" mass="47480">MAQAMMRPPLRVAPQALRAFLFQLCLTSSATAVQGLAERSAVRAAHGHLHQQPTLEEEDLPFEFTDSLSENLAKPGKVLLFWAVGSKSQSINLVRRNIDQLRAEVKASNSFDSSQNLVNPLHLDVFLAHYDRNRSNWMKNSKAASWYKQNIRYSVEESGYKMKLATHQLMQETRDGPDTKTYEWIWLLDEDADFAGMSIRTLIGDARSSGALIVGPSVKNGLSVNLDRTRSIDDVDSINGCQPGMPMCKLAEPDARCRYRYTNFVEVMFTLIKPRALLASLEGCPDCLHDNSVWGLDRTWCKIAARRLTNAVNKTCAVLDRVTVIHRNLKTLAKWNGPAEKMSETGNLDVVKAYHADMDETRLAHPLDFVEYPVALHCVPAADEEAPQPGLVRVTPAPEAPPQTGRQAPQPGVALDTPAPEAPRQTQ</sequence>
<dbReference type="AlphaFoldDB" id="A0A7S1RE82"/>
<proteinExistence type="predicted"/>
<evidence type="ECO:0008006" key="4">
    <source>
        <dbReference type="Google" id="ProtNLM"/>
    </source>
</evidence>
<evidence type="ECO:0000256" key="1">
    <source>
        <dbReference type="SAM" id="MobiDB-lite"/>
    </source>
</evidence>
<protein>
    <recommendedName>
        <fullName evidence="4">Ceramide glucosyltransferase</fullName>
    </recommendedName>
</protein>
<reference evidence="3" key="1">
    <citation type="submission" date="2021-01" db="EMBL/GenBank/DDBJ databases">
        <authorList>
            <person name="Corre E."/>
            <person name="Pelletier E."/>
            <person name="Niang G."/>
            <person name="Scheremetjew M."/>
            <person name="Finn R."/>
            <person name="Kale V."/>
            <person name="Holt S."/>
            <person name="Cochrane G."/>
            <person name="Meng A."/>
            <person name="Brown T."/>
            <person name="Cohen L."/>
        </authorList>
    </citation>
    <scope>NUCLEOTIDE SEQUENCE</scope>
    <source>
        <strain evidence="3">OF101</strain>
    </source>
</reference>
<keyword evidence="2" id="KW-0732">Signal</keyword>
<name>A0A7S1RE82_ALECA</name>
<organism evidence="3">
    <name type="scientific">Alexandrium catenella</name>
    <name type="common">Red tide dinoflagellate</name>
    <name type="synonym">Gonyaulax catenella</name>
    <dbReference type="NCBI Taxonomy" id="2925"/>
    <lineage>
        <taxon>Eukaryota</taxon>
        <taxon>Sar</taxon>
        <taxon>Alveolata</taxon>
        <taxon>Dinophyceae</taxon>
        <taxon>Gonyaulacales</taxon>
        <taxon>Pyrocystaceae</taxon>
        <taxon>Alexandrium</taxon>
    </lineage>
</organism>
<accession>A0A7S1RE82</accession>
<dbReference type="EMBL" id="HBGE01068010">
    <property type="protein sequence ID" value="CAD9164013.1"/>
    <property type="molecule type" value="Transcribed_RNA"/>
</dbReference>
<gene>
    <name evidence="3" type="ORF">ACAT0790_LOCUS40779</name>
</gene>
<feature type="chain" id="PRO_5031544186" description="Ceramide glucosyltransferase" evidence="2">
    <location>
        <begin position="33"/>
        <end position="427"/>
    </location>
</feature>
<evidence type="ECO:0000313" key="3">
    <source>
        <dbReference type="EMBL" id="CAD9164013.1"/>
    </source>
</evidence>
<feature type="region of interest" description="Disordered" evidence="1">
    <location>
        <begin position="385"/>
        <end position="427"/>
    </location>
</feature>
<feature type="signal peptide" evidence="2">
    <location>
        <begin position="1"/>
        <end position="32"/>
    </location>
</feature>